<feature type="signal peptide" evidence="1">
    <location>
        <begin position="1"/>
        <end position="18"/>
    </location>
</feature>
<dbReference type="InterPro" id="IPR025491">
    <property type="entry name" value="DUF4382"/>
</dbReference>
<dbReference type="Pfam" id="PF14321">
    <property type="entry name" value="DUF4382"/>
    <property type="match status" value="1"/>
</dbReference>
<evidence type="ECO:0000313" key="3">
    <source>
        <dbReference type="EMBL" id="AXI03761.1"/>
    </source>
</evidence>
<organism evidence="3 4">
    <name type="scientific">Aquirhabdus parva</name>
    <dbReference type="NCBI Taxonomy" id="2283318"/>
    <lineage>
        <taxon>Bacteria</taxon>
        <taxon>Pseudomonadati</taxon>
        <taxon>Pseudomonadota</taxon>
        <taxon>Gammaproteobacteria</taxon>
        <taxon>Moraxellales</taxon>
        <taxon>Moraxellaceae</taxon>
        <taxon>Aquirhabdus</taxon>
    </lineage>
</organism>
<evidence type="ECO:0000256" key="1">
    <source>
        <dbReference type="SAM" id="SignalP"/>
    </source>
</evidence>
<dbReference type="PROSITE" id="PS51257">
    <property type="entry name" value="PROKAR_LIPOPROTEIN"/>
    <property type="match status" value="1"/>
</dbReference>
<gene>
    <name evidence="3" type="ORF">HYN46_13505</name>
</gene>
<feature type="chain" id="PRO_5016574676" evidence="1">
    <location>
        <begin position="19"/>
        <end position="387"/>
    </location>
</feature>
<dbReference type="RefSeq" id="WP_114899869.1">
    <property type="nucleotide sequence ID" value="NZ_CP031222.1"/>
</dbReference>
<reference evidence="3 4" key="1">
    <citation type="submission" date="2018-07" db="EMBL/GenBank/DDBJ databases">
        <title>Genome sequencing of Moraxellaceae gen. HYN0046.</title>
        <authorList>
            <person name="Kim M."/>
            <person name="Yi H."/>
        </authorList>
    </citation>
    <scope>NUCLEOTIDE SEQUENCE [LARGE SCALE GENOMIC DNA]</scope>
    <source>
        <strain evidence="3 4">HYN0046</strain>
    </source>
</reference>
<dbReference type="EMBL" id="CP031222">
    <property type="protein sequence ID" value="AXI03761.1"/>
    <property type="molecule type" value="Genomic_DNA"/>
</dbReference>
<feature type="domain" description="DUF4382" evidence="2">
    <location>
        <begin position="33"/>
        <end position="184"/>
    </location>
</feature>
<evidence type="ECO:0000313" key="4">
    <source>
        <dbReference type="Proteomes" id="UP000253940"/>
    </source>
</evidence>
<keyword evidence="4" id="KW-1185">Reference proteome</keyword>
<dbReference type="KEGG" id="mbah:HYN46_13505"/>
<protein>
    <submittedName>
        <fullName evidence="3">DUF4382 domain-containing protein</fullName>
    </submittedName>
</protein>
<name>A0A345P902_9GAMM</name>
<accession>A0A345P902</accession>
<sequence length="387" mass="39358">MKILFPVTLVTAALALTACGGGGGGNDAPASNSGTVNVAITDNPSCGFNHVWVTVQQIRVNGSATAGDNDAGWQTLTLATPQRIDLLSLTNGVLQQLGQFPLSAGQYQQIRLVLVANGNTVVPTTATGADGTEVALSTPSATQSGYKVIGNFTVQPNTLTDLVLDFDACRSIVQKGNGAYSLKPVVTATPVVVSGRIKGYVSPTEVGAMVYAEQNGHVIKGTVVNTDGSFTLAPLVQSSANGNYDVVVVDKGYADAIIRAVPVTANADTTVSTAAAPISTPASGVQIASGSATSASDGILVRALQTVNGGTYEIASMVTNGSFSFTLPAGTPTYVGTYSSTLPIALTSNGIAAGQYQIEADETVTGAVQTTPINITSSSITNLNFKF</sequence>
<dbReference type="Proteomes" id="UP000253940">
    <property type="component" value="Chromosome"/>
</dbReference>
<evidence type="ECO:0000259" key="2">
    <source>
        <dbReference type="Pfam" id="PF14321"/>
    </source>
</evidence>
<keyword evidence="1" id="KW-0732">Signal</keyword>
<proteinExistence type="predicted"/>
<dbReference type="AlphaFoldDB" id="A0A345P902"/>
<dbReference type="OrthoDB" id="7062064at2"/>